<evidence type="ECO:0000259" key="5">
    <source>
        <dbReference type="PROSITE" id="PS51123"/>
    </source>
</evidence>
<dbReference type="KEGG" id="trs:Terro_1509"/>
<organism evidence="6 7">
    <name type="scientific">Terriglobus roseus (strain DSM 18391 / NRRL B-41598 / KBS 63)</name>
    <dbReference type="NCBI Taxonomy" id="926566"/>
    <lineage>
        <taxon>Bacteria</taxon>
        <taxon>Pseudomonadati</taxon>
        <taxon>Acidobacteriota</taxon>
        <taxon>Terriglobia</taxon>
        <taxon>Terriglobales</taxon>
        <taxon>Acidobacteriaceae</taxon>
        <taxon>Terriglobus</taxon>
    </lineage>
</organism>
<dbReference type="eggNOG" id="COG2885">
    <property type="taxonomic scope" value="Bacteria"/>
</dbReference>
<dbReference type="Gene3D" id="3.30.1330.60">
    <property type="entry name" value="OmpA-like domain"/>
    <property type="match status" value="1"/>
</dbReference>
<comment type="subcellular location">
    <subcellularLocation>
        <location evidence="1">Cell outer membrane</location>
    </subcellularLocation>
</comment>
<dbReference type="PROSITE" id="PS51123">
    <property type="entry name" value="OMPA_2"/>
    <property type="match status" value="1"/>
</dbReference>
<dbReference type="InterPro" id="IPR036737">
    <property type="entry name" value="OmpA-like_sf"/>
</dbReference>
<dbReference type="PANTHER" id="PTHR30329">
    <property type="entry name" value="STATOR ELEMENT OF FLAGELLAR MOTOR COMPLEX"/>
    <property type="match status" value="1"/>
</dbReference>
<evidence type="ECO:0000256" key="4">
    <source>
        <dbReference type="PROSITE-ProRule" id="PRU00473"/>
    </source>
</evidence>
<dbReference type="HOGENOM" id="CLU_092293_0_0_0"/>
<dbReference type="STRING" id="926566.Terro_1509"/>
<dbReference type="AlphaFoldDB" id="I3ZEZ8"/>
<keyword evidence="7" id="KW-1185">Reference proteome</keyword>
<dbReference type="PROSITE" id="PS51257">
    <property type="entry name" value="PROKAR_LIPOPROTEIN"/>
    <property type="match status" value="1"/>
</dbReference>
<name>I3ZEZ8_TERRK</name>
<dbReference type="InterPro" id="IPR050330">
    <property type="entry name" value="Bact_OuterMem_StrucFunc"/>
</dbReference>
<keyword evidence="3" id="KW-0998">Cell outer membrane</keyword>
<dbReference type="RefSeq" id="WP_014785385.1">
    <property type="nucleotide sequence ID" value="NC_018014.1"/>
</dbReference>
<evidence type="ECO:0000313" key="6">
    <source>
        <dbReference type="EMBL" id="AFL87816.1"/>
    </source>
</evidence>
<dbReference type="EMBL" id="CP003379">
    <property type="protein sequence ID" value="AFL87816.1"/>
    <property type="molecule type" value="Genomic_DNA"/>
</dbReference>
<dbReference type="SUPFAM" id="SSF103088">
    <property type="entry name" value="OmpA-like"/>
    <property type="match status" value="1"/>
</dbReference>
<protein>
    <submittedName>
        <fullName evidence="6">Outer membrane protein/peptidoglycan-associated (Lipo)protein</fullName>
    </submittedName>
</protein>
<gene>
    <name evidence="6" type="ordered locus">Terro_1509</name>
</gene>
<evidence type="ECO:0000256" key="2">
    <source>
        <dbReference type="ARBA" id="ARBA00023136"/>
    </source>
</evidence>
<evidence type="ECO:0000256" key="3">
    <source>
        <dbReference type="ARBA" id="ARBA00023237"/>
    </source>
</evidence>
<feature type="domain" description="OmpA-like" evidence="5">
    <location>
        <begin position="115"/>
        <end position="233"/>
    </location>
</feature>
<dbReference type="Pfam" id="PF00691">
    <property type="entry name" value="OmpA"/>
    <property type="match status" value="1"/>
</dbReference>
<keyword evidence="2 4" id="KW-0472">Membrane</keyword>
<dbReference type="PRINTS" id="PR01021">
    <property type="entry name" value="OMPADOMAIN"/>
</dbReference>
<dbReference type="OrthoDB" id="5525824at2"/>
<dbReference type="GO" id="GO:0009279">
    <property type="term" value="C:cell outer membrane"/>
    <property type="evidence" value="ECO:0007669"/>
    <property type="project" value="UniProtKB-SubCell"/>
</dbReference>
<dbReference type="Proteomes" id="UP000006056">
    <property type="component" value="Chromosome"/>
</dbReference>
<dbReference type="InterPro" id="IPR006665">
    <property type="entry name" value="OmpA-like"/>
</dbReference>
<sequence>MNTSVKKMTRAGLAAGSAALILFLTTGCSTKNYVRSQATPLVQNTNELDARTSQDHRNIVDTDTRATAGIANAQNAADAANQHALAAGQSADKAQGSAKDAYNRVDSLAGAVAGLDTYKPLSESSVTFGFDKSTLTATDKKELDSIAASLDTTKHYILELTGGTDSTGDAQYNYALSQKRADAVAFYLQSKYNIPPHKFYMVGIGKDKEVASNRTAAGRKENRRVAVRVLSNLQDEGTTTARAGQ</sequence>
<evidence type="ECO:0000256" key="1">
    <source>
        <dbReference type="ARBA" id="ARBA00004442"/>
    </source>
</evidence>
<dbReference type="InterPro" id="IPR006664">
    <property type="entry name" value="OMP_bac"/>
</dbReference>
<dbReference type="PANTHER" id="PTHR30329:SF21">
    <property type="entry name" value="LIPOPROTEIN YIAD-RELATED"/>
    <property type="match status" value="1"/>
</dbReference>
<proteinExistence type="predicted"/>
<dbReference type="CDD" id="cd07185">
    <property type="entry name" value="OmpA_C-like"/>
    <property type="match status" value="1"/>
</dbReference>
<evidence type="ECO:0000313" key="7">
    <source>
        <dbReference type="Proteomes" id="UP000006056"/>
    </source>
</evidence>
<accession>I3ZEZ8</accession>
<reference evidence="6 7" key="1">
    <citation type="submission" date="2012-06" db="EMBL/GenBank/DDBJ databases">
        <title>Complete genome of Terriglobus roseus DSM 18391.</title>
        <authorList>
            <consortium name="US DOE Joint Genome Institute (JGI-PGF)"/>
            <person name="Lucas S."/>
            <person name="Copeland A."/>
            <person name="Lapidus A."/>
            <person name="Glavina del Rio T."/>
            <person name="Dalin E."/>
            <person name="Tice H."/>
            <person name="Bruce D."/>
            <person name="Goodwin L."/>
            <person name="Pitluck S."/>
            <person name="Peters L."/>
            <person name="Mikhailova N."/>
            <person name="Munk A.C.C."/>
            <person name="Kyrpides N."/>
            <person name="Mavromatis K."/>
            <person name="Ivanova N."/>
            <person name="Brettin T."/>
            <person name="Detter J.C."/>
            <person name="Han C."/>
            <person name="Larimer F."/>
            <person name="Land M."/>
            <person name="Hauser L."/>
            <person name="Markowitz V."/>
            <person name="Cheng J.-F."/>
            <person name="Hugenholtz P."/>
            <person name="Woyke T."/>
            <person name="Wu D."/>
            <person name="Brambilla E."/>
            <person name="Klenk H.-P."/>
            <person name="Eisen J.A."/>
        </authorList>
    </citation>
    <scope>NUCLEOTIDE SEQUENCE [LARGE SCALE GENOMIC DNA]</scope>
    <source>
        <strain evidence="7">DSM 18391 / NRRL B-41598 / KBS 63</strain>
    </source>
</reference>